<dbReference type="GO" id="GO:0000963">
    <property type="term" value="P:mitochondrial RNA processing"/>
    <property type="evidence" value="ECO:0007669"/>
    <property type="project" value="TreeGrafter"/>
</dbReference>
<dbReference type="InterPro" id="IPR050870">
    <property type="entry name" value="FAST_kinase"/>
</dbReference>
<dbReference type="GO" id="GO:0005759">
    <property type="term" value="C:mitochondrial matrix"/>
    <property type="evidence" value="ECO:0007669"/>
    <property type="project" value="TreeGrafter"/>
</dbReference>
<sequence length="702" mass="76409">MARCAQVAKLAKLAATGPAAPGHAALQPSIQQCLGRLPQLQGSDVVDLTRSLARLRWRDEATWKEIGSTVTQKVEEMKVGELVEVAGAFSVASQPDAEMLTAVMGRVKADPASLTCWSWAGFFLSVLRAGAKPDPKLLKAAADVMLTDLGSVERLKTSYIMGFVDASLKAGFFHEGMFCLLSPVLVERMEVMNNLDLSRVALAWGQASCKDDALLKSLCKAIRGNLASFPRNRISYTIHGLSLLDCKDEQLLMELASAWATTPPARSIEVLHVIFGLARSGALNSSLCDQIAACSLQCVPHFNARSIARILWACSQSGCTHVEFLESLGKAASQKTTEFSAKDLAEVSLAGAKFSLAPILGSCIPEAAVERVSDFKGSELALMMHGVSGLSNNPGEYLPALELATLRHVPTLTARASDRSLMDAVASRAIEMVDGLDPPTASSVAWAYSELQFTHVDLFKALGLRCAATVSSFTTSHLGYTAFAFVRAGIHDDVPLISIAKEALRRLQKMQPVPGSLFARAFIRADLESPKVNILLEGLASIAREKGWTHLSPKPQFEQTDFQKQCAERIQDFLPSILVNQRHEMGPLLSLVLPQGDEPHLNLEVDPLDLQLSRLDRAARTRRDQFLEDLGVQVLRLKVRDQDDLRYHLLQIFGHPADPSVDDSPEELPASEVGPLDEEAVAMCGHVWNEMEPGRVQHESLL</sequence>
<comment type="caution">
    <text evidence="1">The sequence shown here is derived from an EMBL/GenBank/DDBJ whole genome shotgun (WGS) entry which is preliminary data.</text>
</comment>
<dbReference type="GO" id="GO:0044528">
    <property type="term" value="P:regulation of mitochondrial mRNA stability"/>
    <property type="evidence" value="ECO:0007669"/>
    <property type="project" value="TreeGrafter"/>
</dbReference>
<proteinExistence type="predicted"/>
<dbReference type="PANTHER" id="PTHR21228">
    <property type="entry name" value="FAST LEU-RICH DOMAIN-CONTAINING"/>
    <property type="match status" value="1"/>
</dbReference>
<dbReference type="EMBL" id="CAMXCT030003189">
    <property type="protein sequence ID" value="CAL4790252.1"/>
    <property type="molecule type" value="Genomic_DNA"/>
</dbReference>
<protein>
    <submittedName>
        <fullName evidence="3">FAD-binding domain-containing protein</fullName>
    </submittedName>
</protein>
<dbReference type="GO" id="GO:0003723">
    <property type="term" value="F:RNA binding"/>
    <property type="evidence" value="ECO:0007669"/>
    <property type="project" value="TreeGrafter"/>
</dbReference>
<dbReference type="EMBL" id="CAMXCT010003189">
    <property type="protein sequence ID" value="CAI4002940.1"/>
    <property type="molecule type" value="Genomic_DNA"/>
</dbReference>
<dbReference type="Proteomes" id="UP001152797">
    <property type="component" value="Unassembled WGS sequence"/>
</dbReference>
<evidence type="ECO:0000313" key="2">
    <source>
        <dbReference type="EMBL" id="CAL1156315.1"/>
    </source>
</evidence>
<evidence type="ECO:0000313" key="1">
    <source>
        <dbReference type="EMBL" id="CAI4002940.1"/>
    </source>
</evidence>
<reference evidence="2" key="2">
    <citation type="submission" date="2024-04" db="EMBL/GenBank/DDBJ databases">
        <authorList>
            <person name="Chen Y."/>
            <person name="Shah S."/>
            <person name="Dougan E. K."/>
            <person name="Thang M."/>
            <person name="Chan C."/>
        </authorList>
    </citation>
    <scope>NUCLEOTIDE SEQUENCE [LARGE SCALE GENOMIC DNA]</scope>
</reference>
<dbReference type="AlphaFoldDB" id="A0A9P1D4S3"/>
<organism evidence="1">
    <name type="scientific">Cladocopium goreaui</name>
    <dbReference type="NCBI Taxonomy" id="2562237"/>
    <lineage>
        <taxon>Eukaryota</taxon>
        <taxon>Sar</taxon>
        <taxon>Alveolata</taxon>
        <taxon>Dinophyceae</taxon>
        <taxon>Suessiales</taxon>
        <taxon>Symbiodiniaceae</taxon>
        <taxon>Cladocopium</taxon>
    </lineage>
</organism>
<evidence type="ECO:0000313" key="3">
    <source>
        <dbReference type="EMBL" id="CAL4790252.1"/>
    </source>
</evidence>
<name>A0A9P1D4S3_9DINO</name>
<dbReference type="OrthoDB" id="5955355at2759"/>
<keyword evidence="4" id="KW-1185">Reference proteome</keyword>
<dbReference type="EMBL" id="CAMXCT020003189">
    <property type="protein sequence ID" value="CAL1156315.1"/>
    <property type="molecule type" value="Genomic_DNA"/>
</dbReference>
<dbReference type="PANTHER" id="PTHR21228:SF40">
    <property type="entry name" value="LD45607P"/>
    <property type="match status" value="1"/>
</dbReference>
<gene>
    <name evidence="1" type="ORF">C1SCF055_LOCUS28850</name>
</gene>
<evidence type="ECO:0000313" key="4">
    <source>
        <dbReference type="Proteomes" id="UP001152797"/>
    </source>
</evidence>
<dbReference type="GO" id="GO:0035770">
    <property type="term" value="C:ribonucleoprotein granule"/>
    <property type="evidence" value="ECO:0007669"/>
    <property type="project" value="TreeGrafter"/>
</dbReference>
<accession>A0A9P1D4S3</accession>
<reference evidence="1" key="1">
    <citation type="submission" date="2022-10" db="EMBL/GenBank/DDBJ databases">
        <authorList>
            <person name="Chen Y."/>
            <person name="Dougan E. K."/>
            <person name="Chan C."/>
            <person name="Rhodes N."/>
            <person name="Thang M."/>
        </authorList>
    </citation>
    <scope>NUCLEOTIDE SEQUENCE</scope>
</reference>